<evidence type="ECO:0000259" key="2">
    <source>
        <dbReference type="Pfam" id="PF14244"/>
    </source>
</evidence>
<reference evidence="4 5" key="1">
    <citation type="journal article" date="2018" name="PLoS Genet.">
        <title>Population sequencing reveals clonal diversity and ancestral inbreeding in the grapevine cultivar Chardonnay.</title>
        <authorList>
            <person name="Roach M.J."/>
            <person name="Johnson D.L."/>
            <person name="Bohlmann J."/>
            <person name="van Vuuren H.J."/>
            <person name="Jones S.J."/>
            <person name="Pretorius I.S."/>
            <person name="Schmidt S.A."/>
            <person name="Borneman A.R."/>
        </authorList>
    </citation>
    <scope>NUCLEOTIDE SEQUENCE [LARGE SCALE GENOMIC DNA]</scope>
    <source>
        <strain evidence="5">cv. Chardonnay</strain>
        <tissue evidence="4">Leaf</tissue>
    </source>
</reference>
<comment type="caution">
    <text evidence="4">The sequence shown here is derived from an EMBL/GenBank/DDBJ whole genome shotgun (WGS) entry which is preliminary data.</text>
</comment>
<dbReference type="Pfam" id="PF13976">
    <property type="entry name" value="gag_pre-integrs"/>
    <property type="match status" value="1"/>
</dbReference>
<dbReference type="InterPro" id="IPR025724">
    <property type="entry name" value="GAG-pre-integrase_dom"/>
</dbReference>
<evidence type="ECO:0000313" key="5">
    <source>
        <dbReference type="Proteomes" id="UP000288805"/>
    </source>
</evidence>
<proteinExistence type="predicted"/>
<evidence type="ECO:0000259" key="1">
    <source>
        <dbReference type="Pfam" id="PF13976"/>
    </source>
</evidence>
<sequence length="491" mass="55496">MIAPSSPLYLHPSDNPGATITTCVFNGENYDMWEKAVRNALREKNKLGIIDGTANKPKGENGNELNAWEACNSMVISWMFNVINKSLHSSVAYAQTAKDIYARKGQCVGHDVERSMIPGLNDDNFQKLMALLRNGSSNAEKLTGKNKIVEEWILDSGASMHMTGRRDLFDWLRKGETTCVGLPDGTKTVGNEMGYVKLSKDLCLKDVLYDRTSRNPIGVGELRNGVYYYKPLQEEKVNAVKVEEKYELWHKRLGHPSNRVLASIHSLGNNVMKGIEDYEPRTYKEAITDNRWREAMAKEIEALEANQTWKVVDPPPEKKAIGCKWIYKIKYNADGSIERYKARNVQATCGMIDILDYSDWASCPLTRRSISGCCIKLGTSPISWRCKKQGTISRSSAEAEYRSMAMAASELTWLKSLLASLEVLHNKPMKLYYDNKAALHIASNLVFHERTKHIEIDCHFVREKVQSGEIVTTYLPSKLQVAYMFTKALGR</sequence>
<evidence type="ECO:0000259" key="3">
    <source>
        <dbReference type="Pfam" id="PF22936"/>
    </source>
</evidence>
<dbReference type="Proteomes" id="UP000288805">
    <property type="component" value="Unassembled WGS sequence"/>
</dbReference>
<feature type="domain" description="Retrovirus-related Pol polyprotein from transposon TNT 1-94-like beta-barrel" evidence="3">
    <location>
        <begin position="152"/>
        <end position="209"/>
    </location>
</feature>
<dbReference type="PANTHER" id="PTHR11439:SF511">
    <property type="match status" value="1"/>
</dbReference>
<feature type="domain" description="GAG-pre-integrase" evidence="1">
    <location>
        <begin position="232"/>
        <end position="268"/>
    </location>
</feature>
<organism evidence="4 5">
    <name type="scientific">Vitis vinifera</name>
    <name type="common">Grape</name>
    <dbReference type="NCBI Taxonomy" id="29760"/>
    <lineage>
        <taxon>Eukaryota</taxon>
        <taxon>Viridiplantae</taxon>
        <taxon>Streptophyta</taxon>
        <taxon>Embryophyta</taxon>
        <taxon>Tracheophyta</taxon>
        <taxon>Spermatophyta</taxon>
        <taxon>Magnoliopsida</taxon>
        <taxon>eudicotyledons</taxon>
        <taxon>Gunneridae</taxon>
        <taxon>Pentapetalae</taxon>
        <taxon>rosids</taxon>
        <taxon>Vitales</taxon>
        <taxon>Vitaceae</taxon>
        <taxon>Viteae</taxon>
        <taxon>Vitis</taxon>
    </lineage>
</organism>
<gene>
    <name evidence="4" type="primary">RE1_1196</name>
    <name evidence="4" type="ORF">CK203_066361</name>
</gene>
<dbReference type="AlphaFoldDB" id="A0A438FY17"/>
<dbReference type="Pfam" id="PF14244">
    <property type="entry name" value="Retrotran_gag_3"/>
    <property type="match status" value="1"/>
</dbReference>
<dbReference type="Pfam" id="PF22936">
    <property type="entry name" value="Pol_BBD"/>
    <property type="match status" value="1"/>
</dbReference>
<dbReference type="InterPro" id="IPR029472">
    <property type="entry name" value="Copia-like_N"/>
</dbReference>
<protein>
    <submittedName>
        <fullName evidence="4">Retrovirus-related Pol polyprotein from transposon RE1</fullName>
    </submittedName>
</protein>
<evidence type="ECO:0000313" key="4">
    <source>
        <dbReference type="EMBL" id="RVW64861.1"/>
    </source>
</evidence>
<dbReference type="CDD" id="cd09272">
    <property type="entry name" value="RNase_HI_RT_Ty1"/>
    <property type="match status" value="1"/>
</dbReference>
<name>A0A438FY17_VITVI</name>
<dbReference type="InterPro" id="IPR054722">
    <property type="entry name" value="PolX-like_BBD"/>
</dbReference>
<dbReference type="PANTHER" id="PTHR11439">
    <property type="entry name" value="GAG-POL-RELATED RETROTRANSPOSON"/>
    <property type="match status" value="1"/>
</dbReference>
<feature type="domain" description="Retrotransposon Copia-like N-terminal" evidence="2">
    <location>
        <begin position="11"/>
        <end position="58"/>
    </location>
</feature>
<dbReference type="EMBL" id="QGNW01000700">
    <property type="protein sequence ID" value="RVW64861.1"/>
    <property type="molecule type" value="Genomic_DNA"/>
</dbReference>
<accession>A0A438FY17</accession>